<protein>
    <submittedName>
        <fullName evidence="2">Uncharacterized protein</fullName>
    </submittedName>
</protein>
<reference evidence="2 3" key="1">
    <citation type="submission" date="2014-03" db="EMBL/GenBank/DDBJ databases">
        <title>Bradyrhizobium valentinum sp. nov., isolated from effective nodules of Lupinus mariae-josephae, a lupine endemic of basic-lime soils in Eastern Spain.</title>
        <authorList>
            <person name="Duran D."/>
            <person name="Rey L."/>
            <person name="Navarro A."/>
            <person name="Busquets A."/>
            <person name="Imperial J."/>
            <person name="Ruiz-Argueso T."/>
        </authorList>
    </citation>
    <scope>NUCLEOTIDE SEQUENCE [LARGE SCALE GENOMIC DNA]</scope>
    <source>
        <strain evidence="2 3">PAC68</strain>
    </source>
</reference>
<feature type="compositionally biased region" description="Low complexity" evidence="1">
    <location>
        <begin position="134"/>
        <end position="149"/>
    </location>
</feature>
<evidence type="ECO:0000313" key="3">
    <source>
        <dbReference type="Proteomes" id="UP000050863"/>
    </source>
</evidence>
<sequence>MRVIDPADFLFENEVLERWPMLTKAELRRARRASPPRIEFYSFRKKGGGPRYTPEQVQSYIDRTYLRTSECQQLDSRAPQQALSSSGDLSSAVTISSAPIQSISASGTLADMTPELAKSAAEVLRQQISKRPKSGSPRSSRPLPASRTG</sequence>
<dbReference type="EMBL" id="LLXZ01000181">
    <property type="protein sequence ID" value="KRQ98941.1"/>
    <property type="molecule type" value="Genomic_DNA"/>
</dbReference>
<accession>A0A0R3KVT9</accession>
<dbReference type="AlphaFoldDB" id="A0A0R3KVT9"/>
<feature type="region of interest" description="Disordered" evidence="1">
    <location>
        <begin position="125"/>
        <end position="149"/>
    </location>
</feature>
<comment type="caution">
    <text evidence="2">The sequence shown here is derived from an EMBL/GenBank/DDBJ whole genome shotgun (WGS) entry which is preliminary data.</text>
</comment>
<evidence type="ECO:0000256" key="1">
    <source>
        <dbReference type="SAM" id="MobiDB-lite"/>
    </source>
</evidence>
<dbReference type="Proteomes" id="UP000050863">
    <property type="component" value="Unassembled WGS sequence"/>
</dbReference>
<gene>
    <name evidence="2" type="ORF">CQ12_23950</name>
</gene>
<organism evidence="2 3">
    <name type="scientific">Bradyrhizobium jicamae</name>
    <dbReference type="NCBI Taxonomy" id="280332"/>
    <lineage>
        <taxon>Bacteria</taxon>
        <taxon>Pseudomonadati</taxon>
        <taxon>Pseudomonadota</taxon>
        <taxon>Alphaproteobacteria</taxon>
        <taxon>Hyphomicrobiales</taxon>
        <taxon>Nitrobacteraceae</taxon>
        <taxon>Bradyrhizobium</taxon>
    </lineage>
</organism>
<evidence type="ECO:0000313" key="2">
    <source>
        <dbReference type="EMBL" id="KRQ98941.1"/>
    </source>
</evidence>
<name>A0A0R3KVT9_9BRAD</name>
<keyword evidence="3" id="KW-1185">Reference proteome</keyword>
<proteinExistence type="predicted"/>